<evidence type="ECO:0000256" key="1">
    <source>
        <dbReference type="ARBA" id="ARBA00001946"/>
    </source>
</evidence>
<dbReference type="InterPro" id="IPR006439">
    <property type="entry name" value="HAD-SF_hydro_IA"/>
</dbReference>
<keyword evidence="2" id="KW-0479">Metal-binding</keyword>
<evidence type="ECO:0000256" key="2">
    <source>
        <dbReference type="ARBA" id="ARBA00022723"/>
    </source>
</evidence>
<dbReference type="PANTHER" id="PTHR46470:SF2">
    <property type="entry name" value="GLYCERALDEHYDE 3-PHOSPHATE PHOSPHATASE"/>
    <property type="match status" value="1"/>
</dbReference>
<dbReference type="EMBL" id="JAMQJY010000001">
    <property type="protein sequence ID" value="MCM2675791.1"/>
    <property type="molecule type" value="Genomic_DNA"/>
</dbReference>
<dbReference type="GO" id="GO:0016787">
    <property type="term" value="F:hydrolase activity"/>
    <property type="evidence" value="ECO:0007669"/>
    <property type="project" value="UniProtKB-KW"/>
</dbReference>
<proteinExistence type="predicted"/>
<keyword evidence="6" id="KW-1185">Reference proteome</keyword>
<accession>A0ABT0XIS2</accession>
<comment type="caution">
    <text evidence="5">The sequence shown here is derived from an EMBL/GenBank/DDBJ whole genome shotgun (WGS) entry which is preliminary data.</text>
</comment>
<dbReference type="InterPro" id="IPR051400">
    <property type="entry name" value="HAD-like_hydrolase"/>
</dbReference>
<organism evidence="5 6">
    <name type="scientific">Alkalicoccobacillus plakortidis</name>
    <dbReference type="NCBI Taxonomy" id="444060"/>
    <lineage>
        <taxon>Bacteria</taxon>
        <taxon>Bacillati</taxon>
        <taxon>Bacillota</taxon>
        <taxon>Bacilli</taxon>
        <taxon>Bacillales</taxon>
        <taxon>Bacillaceae</taxon>
        <taxon>Alkalicoccobacillus</taxon>
    </lineage>
</organism>
<keyword evidence="4" id="KW-0460">Magnesium</keyword>
<evidence type="ECO:0000313" key="5">
    <source>
        <dbReference type="EMBL" id="MCM2675791.1"/>
    </source>
</evidence>
<dbReference type="Proteomes" id="UP001203665">
    <property type="component" value="Unassembled WGS sequence"/>
</dbReference>
<evidence type="ECO:0000256" key="4">
    <source>
        <dbReference type="ARBA" id="ARBA00022842"/>
    </source>
</evidence>
<dbReference type="NCBIfam" id="TIGR01549">
    <property type="entry name" value="HAD-SF-IA-v1"/>
    <property type="match status" value="1"/>
</dbReference>
<dbReference type="SUPFAM" id="SSF56784">
    <property type="entry name" value="HAD-like"/>
    <property type="match status" value="1"/>
</dbReference>
<evidence type="ECO:0000313" key="6">
    <source>
        <dbReference type="Proteomes" id="UP001203665"/>
    </source>
</evidence>
<dbReference type="PRINTS" id="PR00413">
    <property type="entry name" value="HADHALOGNASE"/>
</dbReference>
<reference evidence="5" key="1">
    <citation type="submission" date="2022-06" db="EMBL/GenBank/DDBJ databases">
        <title>Alkalicoccobacillus porphyridii sp. nov., isolated from a marine red alga, Porphyridium purpureum and reclassification of Shouchella plakortidis and Shouchella gibsonii as Alkalicoccobacillus plakortidis comb. nov. and Alkalicoccobacillus gibsonii comb. nov.</title>
        <authorList>
            <person name="Kim K.H."/>
            <person name="Lee J.K."/>
            <person name="Han D.M."/>
            <person name="Baek J.H."/>
            <person name="Jeon C.O."/>
        </authorList>
    </citation>
    <scope>NUCLEOTIDE SEQUENCE</scope>
    <source>
        <strain evidence="5">DSM 19153</strain>
    </source>
</reference>
<dbReference type="InterPro" id="IPR041492">
    <property type="entry name" value="HAD_2"/>
</dbReference>
<evidence type="ECO:0000256" key="3">
    <source>
        <dbReference type="ARBA" id="ARBA00022801"/>
    </source>
</evidence>
<comment type="cofactor">
    <cofactor evidence="1">
        <name>Mg(2+)</name>
        <dbReference type="ChEBI" id="CHEBI:18420"/>
    </cofactor>
</comment>
<sequence length="142" mass="15756">MLHDLNLHFPASSIGFPGLKDMLQSLKQKPYKIGIITNGRDFYQRNKIQALGISDYIDVIVTSGELGIKKPDVAIFYDMLGKLQSTPEQSIFVGDDLTKDIVPAKHLGMRTILMGQSQVHPGIDTNCRELSEVTLAVEKLSK</sequence>
<name>A0ABT0XIS2_9BACI</name>
<keyword evidence="3 5" id="KW-0378">Hydrolase</keyword>
<dbReference type="InterPro" id="IPR036412">
    <property type="entry name" value="HAD-like_sf"/>
</dbReference>
<dbReference type="Pfam" id="PF13419">
    <property type="entry name" value="HAD_2"/>
    <property type="match status" value="1"/>
</dbReference>
<dbReference type="PANTHER" id="PTHR46470">
    <property type="entry name" value="N-ACYLNEURAMINATE-9-PHOSPHATASE"/>
    <property type="match status" value="1"/>
</dbReference>
<dbReference type="Gene3D" id="3.40.50.1000">
    <property type="entry name" value="HAD superfamily/HAD-like"/>
    <property type="match status" value="1"/>
</dbReference>
<protein>
    <submittedName>
        <fullName evidence="5">HAD-IA family hydrolase</fullName>
    </submittedName>
</protein>
<gene>
    <name evidence="5" type="ORF">NDM98_09990</name>
</gene>
<dbReference type="NCBIfam" id="TIGR01509">
    <property type="entry name" value="HAD-SF-IA-v3"/>
    <property type="match status" value="1"/>
</dbReference>
<dbReference type="InterPro" id="IPR023214">
    <property type="entry name" value="HAD_sf"/>
</dbReference>